<dbReference type="InterPro" id="IPR051448">
    <property type="entry name" value="CdaR-like_regulators"/>
</dbReference>
<reference evidence="2" key="2">
    <citation type="journal article" date="2021" name="PeerJ">
        <title>Extensive microbial diversity within the chicken gut microbiome revealed by metagenomics and culture.</title>
        <authorList>
            <person name="Gilroy R."/>
            <person name="Ravi A."/>
            <person name="Getino M."/>
            <person name="Pursley I."/>
            <person name="Horton D.L."/>
            <person name="Alikhan N.F."/>
            <person name="Baker D."/>
            <person name="Gharbi K."/>
            <person name="Hall N."/>
            <person name="Watson M."/>
            <person name="Adriaenssens E.M."/>
            <person name="Foster-Nyarko E."/>
            <person name="Jarju S."/>
            <person name="Secka A."/>
            <person name="Antonio M."/>
            <person name="Oren A."/>
            <person name="Chaudhuri R.R."/>
            <person name="La Ragione R."/>
            <person name="Hildebrand F."/>
            <person name="Pallen M.J."/>
        </authorList>
    </citation>
    <scope>NUCLEOTIDE SEQUENCE</scope>
    <source>
        <strain evidence="2">ChiSjej5B23-6657</strain>
    </source>
</reference>
<dbReference type="Gene3D" id="1.10.10.2840">
    <property type="entry name" value="PucR C-terminal helix-turn-helix domain"/>
    <property type="match status" value="1"/>
</dbReference>
<dbReference type="EMBL" id="DVHM01000133">
    <property type="protein sequence ID" value="HIR71259.1"/>
    <property type="molecule type" value="Genomic_DNA"/>
</dbReference>
<feature type="domain" description="PucR C-terminal helix-turn-helix" evidence="1">
    <location>
        <begin position="233"/>
        <end position="288"/>
    </location>
</feature>
<evidence type="ECO:0000313" key="3">
    <source>
        <dbReference type="Proteomes" id="UP000823912"/>
    </source>
</evidence>
<gene>
    <name evidence="2" type="ORF">IAA55_08260</name>
</gene>
<evidence type="ECO:0000259" key="1">
    <source>
        <dbReference type="Pfam" id="PF13556"/>
    </source>
</evidence>
<comment type="caution">
    <text evidence="2">The sequence shown here is derived from an EMBL/GenBank/DDBJ whole genome shotgun (WGS) entry which is preliminary data.</text>
</comment>
<dbReference type="InterPro" id="IPR042070">
    <property type="entry name" value="PucR_C-HTH_sf"/>
</dbReference>
<dbReference type="AlphaFoldDB" id="A0A9D1EA82"/>
<sequence length="310" mass="35478">MDYSSKLTQLLQQLEVETGITFTVADSTLDEAETLAKVRDFLSFYQTRDNRNLFLSRFFLGQLSPEEILRGKQRFHIEESTLRVLFLLECKQPYDPAVISVLSNLNASGADMIVELDSLHIAVIRQLKHSLSDQALRKAALGLVDTLEAETMVSFAVAYDSCCEAFSQLPVSYQNCHAALRIGNIFYSSERVFGYRELGLGKLLYYVPREVCYHYLEDNFGSLDYRDLDDETLHIIHTFFDSGLSIAETARKLYMHRNTLVYRLDKIQKLTGLDIRRFEDAVTCKIGLMLGIFLYRDQESRPAPDPMSTT</sequence>
<dbReference type="PANTHER" id="PTHR33744">
    <property type="entry name" value="CARBOHYDRATE DIACID REGULATOR"/>
    <property type="match status" value="1"/>
</dbReference>
<dbReference type="Proteomes" id="UP000823912">
    <property type="component" value="Unassembled WGS sequence"/>
</dbReference>
<dbReference type="InterPro" id="IPR025736">
    <property type="entry name" value="PucR_C-HTH_dom"/>
</dbReference>
<dbReference type="InterPro" id="IPR009057">
    <property type="entry name" value="Homeodomain-like_sf"/>
</dbReference>
<reference evidence="2" key="1">
    <citation type="submission" date="2020-10" db="EMBL/GenBank/DDBJ databases">
        <authorList>
            <person name="Gilroy R."/>
        </authorList>
    </citation>
    <scope>NUCLEOTIDE SEQUENCE</scope>
    <source>
        <strain evidence="2">ChiSjej5B23-6657</strain>
    </source>
</reference>
<accession>A0A9D1EA82</accession>
<organism evidence="2 3">
    <name type="scientific">Candidatus Pullilachnospira gallistercoris</name>
    <dbReference type="NCBI Taxonomy" id="2840911"/>
    <lineage>
        <taxon>Bacteria</taxon>
        <taxon>Bacillati</taxon>
        <taxon>Bacillota</taxon>
        <taxon>Clostridia</taxon>
        <taxon>Lachnospirales</taxon>
        <taxon>Lachnospiraceae</taxon>
        <taxon>Lachnospiraceae incertae sedis</taxon>
        <taxon>Candidatus Pullilachnospira</taxon>
    </lineage>
</organism>
<dbReference type="SUPFAM" id="SSF46689">
    <property type="entry name" value="Homeodomain-like"/>
    <property type="match status" value="1"/>
</dbReference>
<protein>
    <submittedName>
        <fullName evidence="2">Helix-turn-helix domain-containing protein</fullName>
    </submittedName>
</protein>
<evidence type="ECO:0000313" key="2">
    <source>
        <dbReference type="EMBL" id="HIR71259.1"/>
    </source>
</evidence>
<dbReference type="PANTHER" id="PTHR33744:SF15">
    <property type="entry name" value="CARBOHYDRATE DIACID REGULATOR"/>
    <property type="match status" value="1"/>
</dbReference>
<dbReference type="Pfam" id="PF13556">
    <property type="entry name" value="HTH_30"/>
    <property type="match status" value="1"/>
</dbReference>
<proteinExistence type="predicted"/>
<name>A0A9D1EA82_9FIRM</name>